<keyword evidence="1" id="KW-0732">Signal</keyword>
<sequence>MRRLLSTAVSTLTLAACIVIGTSSPAAAESAPGCGDVPQIGETAYITTPSGQTAASVKQFAGCGKNWAYVYVWKSFRDTWGSWKVSTAIQTSSQLLGTRSSTGSEVWSEGTNTLSVCTRAFGQIWYGNPQRDPSARTDNRC</sequence>
<dbReference type="RefSeq" id="WP_269658864.1">
    <property type="nucleotide sequence ID" value="NZ_CP114413.1"/>
</dbReference>
<evidence type="ECO:0008006" key="4">
    <source>
        <dbReference type="Google" id="ProtNLM"/>
    </source>
</evidence>
<dbReference type="EMBL" id="CP114413">
    <property type="protein sequence ID" value="WAZ21217.1"/>
    <property type="molecule type" value="Genomic_DNA"/>
</dbReference>
<protein>
    <recommendedName>
        <fullName evidence="4">Secreted protein</fullName>
    </recommendedName>
</protein>
<proteinExistence type="predicted"/>
<organism evidence="2 3">
    <name type="scientific">Streptomyces cinnabarinus</name>
    <dbReference type="NCBI Taxonomy" id="67287"/>
    <lineage>
        <taxon>Bacteria</taxon>
        <taxon>Bacillati</taxon>
        <taxon>Actinomycetota</taxon>
        <taxon>Actinomycetes</taxon>
        <taxon>Kitasatosporales</taxon>
        <taxon>Streptomycetaceae</taxon>
        <taxon>Streptomyces</taxon>
    </lineage>
</organism>
<dbReference type="PROSITE" id="PS51257">
    <property type="entry name" value="PROKAR_LIPOPROTEIN"/>
    <property type="match status" value="1"/>
</dbReference>
<name>A0ABY7KDJ3_9ACTN</name>
<feature type="signal peptide" evidence="1">
    <location>
        <begin position="1"/>
        <end position="28"/>
    </location>
</feature>
<feature type="chain" id="PRO_5045072035" description="Secreted protein" evidence="1">
    <location>
        <begin position="29"/>
        <end position="141"/>
    </location>
</feature>
<gene>
    <name evidence="2" type="ORF">STRCI_002377</name>
</gene>
<dbReference type="Proteomes" id="UP001164439">
    <property type="component" value="Chromosome"/>
</dbReference>
<reference evidence="2" key="1">
    <citation type="submission" date="2022-12" db="EMBL/GenBank/DDBJ databases">
        <authorList>
            <person name="Ruckert C."/>
            <person name="Busche T."/>
            <person name="Kalinowski J."/>
            <person name="Wittmann C."/>
        </authorList>
    </citation>
    <scope>NUCLEOTIDE SEQUENCE</scope>
    <source>
        <strain evidence="2">DSM 40467</strain>
    </source>
</reference>
<evidence type="ECO:0000313" key="2">
    <source>
        <dbReference type="EMBL" id="WAZ21217.1"/>
    </source>
</evidence>
<accession>A0ABY7KDJ3</accession>
<evidence type="ECO:0000313" key="3">
    <source>
        <dbReference type="Proteomes" id="UP001164439"/>
    </source>
</evidence>
<evidence type="ECO:0000256" key="1">
    <source>
        <dbReference type="SAM" id="SignalP"/>
    </source>
</evidence>
<keyword evidence="3" id="KW-1185">Reference proteome</keyword>